<keyword evidence="3" id="KW-0378">Hydrolase</keyword>
<evidence type="ECO:0000313" key="6">
    <source>
        <dbReference type="EnsemblPlants" id="OPUNC04G05900.1"/>
    </source>
</evidence>
<dbReference type="AlphaFoldDB" id="A0A0E0KNW7"/>
<evidence type="ECO:0000313" key="7">
    <source>
        <dbReference type="Proteomes" id="UP000026962"/>
    </source>
</evidence>
<evidence type="ECO:0000256" key="2">
    <source>
        <dbReference type="ARBA" id="ARBA00022670"/>
    </source>
</evidence>
<protein>
    <recommendedName>
        <fullName evidence="5">Ubiquitin-like protease family profile domain-containing protein</fullName>
    </recommendedName>
</protein>
<keyword evidence="2" id="KW-0645">Protease</keyword>
<sequence>MSLLHNKESEEHGRSKVSIPNIDVPSKLIRSIIGQTYENLPQDYELTNRDLIAQLTIDSSIGNYTLVDIGYFFVRKNHLTCLLSENEFLNDDVISAYIHCIREQANNDNKVYYENPFLSDMLKGAGINGVDEYSDNFIIKIVKIYLFHELIFLPINIKDLHWYLAVVNTKKQQIQVLDYLGWDFDRVDLSIVIHLCLSLIANMIIKQLQGLQNHLNIIGQQQDLPSHKWEDFNVMKWPFIEQLQEKIQGDSSSCGLFMLKIMENWTGDALSRSITQQDISLFRFKLPGVVQSEDTKDSDDDVVILGSRQRKFNSTRDNKETKEVDSETRDKKYSSLLSVVSTMSNQELISGLLHYIQQINCAEAMEKVWVQSSRPHSISLSLEQLQLVATRFGLSPINRDDIDLAKLIGSWSENHYKLAQCKSIFIPVRHAQSFILIILDQESRTLYVLDPNPLNPAYKNNPNMRYVRKVLAIAKHFNKAMRKACPGSRWNEDISFKELHLPAINDGDELGQNFLLNLLMYQQNECESNIPSGARDFLKCIVNARH</sequence>
<dbReference type="SUPFAM" id="SSF54001">
    <property type="entry name" value="Cysteine proteinases"/>
    <property type="match status" value="1"/>
</dbReference>
<dbReference type="eggNOG" id="KOG0778">
    <property type="taxonomic scope" value="Eukaryota"/>
</dbReference>
<comment type="similarity">
    <text evidence="1">Belongs to the peptidase C48 family.</text>
</comment>
<dbReference type="GO" id="GO:0006508">
    <property type="term" value="P:proteolysis"/>
    <property type="evidence" value="ECO:0007669"/>
    <property type="project" value="UniProtKB-KW"/>
</dbReference>
<dbReference type="Pfam" id="PF02902">
    <property type="entry name" value="Peptidase_C48"/>
    <property type="match status" value="1"/>
</dbReference>
<dbReference type="PANTHER" id="PTHR12606:SF155">
    <property type="entry name" value="OS04G0316900 PROTEIN"/>
    <property type="match status" value="1"/>
</dbReference>
<dbReference type="InterPro" id="IPR038765">
    <property type="entry name" value="Papain-like_cys_pep_sf"/>
</dbReference>
<dbReference type="STRING" id="4537.A0A0E0KNW7"/>
<dbReference type="PANTHER" id="PTHR12606">
    <property type="entry name" value="SENTRIN/SUMO-SPECIFIC PROTEASE"/>
    <property type="match status" value="1"/>
</dbReference>
<reference evidence="6" key="2">
    <citation type="submission" date="2018-05" db="EMBL/GenBank/DDBJ databases">
        <title>OpunRS2 (Oryza punctata Reference Sequence Version 2).</title>
        <authorList>
            <person name="Zhang J."/>
            <person name="Kudrna D."/>
            <person name="Lee S."/>
            <person name="Talag J."/>
            <person name="Welchert J."/>
            <person name="Wing R.A."/>
        </authorList>
    </citation>
    <scope>NUCLEOTIDE SEQUENCE [LARGE SCALE GENOMIC DNA]</scope>
</reference>
<dbReference type="InterPro" id="IPR003653">
    <property type="entry name" value="Peptidase_C48_C"/>
</dbReference>
<accession>A0A0E0KNW7</accession>
<feature type="domain" description="Ubiquitin-like protease family profile" evidence="5">
    <location>
        <begin position="72"/>
        <end position="265"/>
    </location>
</feature>
<dbReference type="PROSITE" id="PS50600">
    <property type="entry name" value="ULP_PROTEASE"/>
    <property type="match status" value="1"/>
</dbReference>
<dbReference type="GO" id="GO:0016926">
    <property type="term" value="P:protein desumoylation"/>
    <property type="evidence" value="ECO:0007669"/>
    <property type="project" value="TreeGrafter"/>
</dbReference>
<name>A0A0E0KNW7_ORYPU</name>
<organism evidence="6">
    <name type="scientific">Oryza punctata</name>
    <name type="common">Red rice</name>
    <dbReference type="NCBI Taxonomy" id="4537"/>
    <lineage>
        <taxon>Eukaryota</taxon>
        <taxon>Viridiplantae</taxon>
        <taxon>Streptophyta</taxon>
        <taxon>Embryophyta</taxon>
        <taxon>Tracheophyta</taxon>
        <taxon>Spermatophyta</taxon>
        <taxon>Magnoliopsida</taxon>
        <taxon>Liliopsida</taxon>
        <taxon>Poales</taxon>
        <taxon>Poaceae</taxon>
        <taxon>BOP clade</taxon>
        <taxon>Oryzoideae</taxon>
        <taxon>Oryzeae</taxon>
        <taxon>Oryzinae</taxon>
        <taxon>Oryza</taxon>
    </lineage>
</organism>
<reference evidence="6" key="1">
    <citation type="submission" date="2015-04" db="UniProtKB">
        <authorList>
            <consortium name="EnsemblPlants"/>
        </authorList>
    </citation>
    <scope>IDENTIFICATION</scope>
</reference>
<proteinExistence type="inferred from homology"/>
<evidence type="ECO:0000256" key="1">
    <source>
        <dbReference type="ARBA" id="ARBA00005234"/>
    </source>
</evidence>
<evidence type="ECO:0000256" key="3">
    <source>
        <dbReference type="ARBA" id="ARBA00022801"/>
    </source>
</evidence>
<keyword evidence="4" id="KW-0788">Thiol protease</keyword>
<evidence type="ECO:0000256" key="4">
    <source>
        <dbReference type="ARBA" id="ARBA00022807"/>
    </source>
</evidence>
<evidence type="ECO:0000259" key="5">
    <source>
        <dbReference type="PROSITE" id="PS50600"/>
    </source>
</evidence>
<dbReference type="HOGENOM" id="CLU_017472_3_0_1"/>
<dbReference type="GO" id="GO:0016929">
    <property type="term" value="F:deSUMOylase activity"/>
    <property type="evidence" value="ECO:0007669"/>
    <property type="project" value="TreeGrafter"/>
</dbReference>
<dbReference type="OMA" id="GSISKHY"/>
<dbReference type="Gene3D" id="3.40.395.10">
    <property type="entry name" value="Adenoviral Proteinase, Chain A"/>
    <property type="match status" value="1"/>
</dbReference>
<dbReference type="GO" id="GO:0005634">
    <property type="term" value="C:nucleus"/>
    <property type="evidence" value="ECO:0007669"/>
    <property type="project" value="TreeGrafter"/>
</dbReference>
<keyword evidence="7" id="KW-1185">Reference proteome</keyword>
<dbReference type="Gramene" id="OPUNC04G05900.1">
    <property type="protein sequence ID" value="OPUNC04G05900.1"/>
    <property type="gene ID" value="OPUNC04G05900"/>
</dbReference>
<dbReference type="EnsemblPlants" id="OPUNC04G05900.1">
    <property type="protein sequence ID" value="OPUNC04G05900.1"/>
    <property type="gene ID" value="OPUNC04G05900"/>
</dbReference>
<dbReference type="Proteomes" id="UP000026962">
    <property type="component" value="Chromosome 4"/>
</dbReference>